<proteinExistence type="predicted"/>
<name>A0AAP0GBL2_9ASPA</name>
<organism evidence="2 3">
    <name type="scientific">Platanthera zijinensis</name>
    <dbReference type="NCBI Taxonomy" id="2320716"/>
    <lineage>
        <taxon>Eukaryota</taxon>
        <taxon>Viridiplantae</taxon>
        <taxon>Streptophyta</taxon>
        <taxon>Embryophyta</taxon>
        <taxon>Tracheophyta</taxon>
        <taxon>Spermatophyta</taxon>
        <taxon>Magnoliopsida</taxon>
        <taxon>Liliopsida</taxon>
        <taxon>Asparagales</taxon>
        <taxon>Orchidaceae</taxon>
        <taxon>Orchidoideae</taxon>
        <taxon>Orchideae</taxon>
        <taxon>Orchidinae</taxon>
        <taxon>Platanthera</taxon>
    </lineage>
</organism>
<reference evidence="2 3" key="1">
    <citation type="journal article" date="2022" name="Nat. Plants">
        <title>Genomes of leafy and leafless Platanthera orchids illuminate the evolution of mycoheterotrophy.</title>
        <authorList>
            <person name="Li M.H."/>
            <person name="Liu K.W."/>
            <person name="Li Z."/>
            <person name="Lu H.C."/>
            <person name="Ye Q.L."/>
            <person name="Zhang D."/>
            <person name="Wang J.Y."/>
            <person name="Li Y.F."/>
            <person name="Zhong Z.M."/>
            <person name="Liu X."/>
            <person name="Yu X."/>
            <person name="Liu D.K."/>
            <person name="Tu X.D."/>
            <person name="Liu B."/>
            <person name="Hao Y."/>
            <person name="Liao X.Y."/>
            <person name="Jiang Y.T."/>
            <person name="Sun W.H."/>
            <person name="Chen J."/>
            <person name="Chen Y.Q."/>
            <person name="Ai Y."/>
            <person name="Zhai J.W."/>
            <person name="Wu S.S."/>
            <person name="Zhou Z."/>
            <person name="Hsiao Y.Y."/>
            <person name="Wu W.L."/>
            <person name="Chen Y.Y."/>
            <person name="Lin Y.F."/>
            <person name="Hsu J.L."/>
            <person name="Li C.Y."/>
            <person name="Wang Z.W."/>
            <person name="Zhao X."/>
            <person name="Zhong W.Y."/>
            <person name="Ma X.K."/>
            <person name="Ma L."/>
            <person name="Huang J."/>
            <person name="Chen G.Z."/>
            <person name="Huang M.Z."/>
            <person name="Huang L."/>
            <person name="Peng D.H."/>
            <person name="Luo Y.B."/>
            <person name="Zou S.Q."/>
            <person name="Chen S.P."/>
            <person name="Lan S."/>
            <person name="Tsai W.C."/>
            <person name="Van de Peer Y."/>
            <person name="Liu Z.J."/>
        </authorList>
    </citation>
    <scope>NUCLEOTIDE SEQUENCE [LARGE SCALE GENOMIC DNA]</scope>
    <source>
        <strain evidence="2">Lor287</strain>
    </source>
</reference>
<feature type="region of interest" description="Disordered" evidence="1">
    <location>
        <begin position="57"/>
        <end position="128"/>
    </location>
</feature>
<dbReference type="Proteomes" id="UP001418222">
    <property type="component" value="Unassembled WGS sequence"/>
</dbReference>
<gene>
    <name evidence="2" type="ORF">KSP39_PZI005225</name>
</gene>
<feature type="compositionally biased region" description="Basic residues" evidence="1">
    <location>
        <begin position="65"/>
        <end position="85"/>
    </location>
</feature>
<sequence length="273" mass="30125">MRRTNQPLMRMRGYNLIETGGVPSKQPNSLQLFKTAPQRSILKQLYPDSSFSIRQSCPKQTLNQRRARTQKKKSGVNSVKRKKKCTAGSRVKPCWSRQAAAGMRDSQIGSSAGSSGGPAVRGARAPPGPILATPMCPGDFALSEFRSKASSGPASSRPFWVGLNNDARFETAHVARDSTSDSHATISHPLYVRLPKTKTHALLLATRARFVFETEDLHLSSLSLRRRRKKGAGFVDSRGDGRRDCHCRQKTVLPSRWPSFSLLDLLLLLVVSV</sequence>
<dbReference type="AlphaFoldDB" id="A0AAP0GBL2"/>
<evidence type="ECO:0000313" key="2">
    <source>
        <dbReference type="EMBL" id="KAK8949696.1"/>
    </source>
</evidence>
<accession>A0AAP0GBL2</accession>
<evidence type="ECO:0000256" key="1">
    <source>
        <dbReference type="SAM" id="MobiDB-lite"/>
    </source>
</evidence>
<comment type="caution">
    <text evidence="2">The sequence shown here is derived from an EMBL/GenBank/DDBJ whole genome shotgun (WGS) entry which is preliminary data.</text>
</comment>
<dbReference type="EMBL" id="JBBWWQ010000004">
    <property type="protein sequence ID" value="KAK8949696.1"/>
    <property type="molecule type" value="Genomic_DNA"/>
</dbReference>
<keyword evidence="3" id="KW-1185">Reference proteome</keyword>
<feature type="compositionally biased region" description="Low complexity" evidence="1">
    <location>
        <begin position="109"/>
        <end position="125"/>
    </location>
</feature>
<evidence type="ECO:0000313" key="3">
    <source>
        <dbReference type="Proteomes" id="UP001418222"/>
    </source>
</evidence>
<protein>
    <submittedName>
        <fullName evidence="2">Uncharacterized protein</fullName>
    </submittedName>
</protein>